<gene>
    <name evidence="2" type="ORF">F503_04598</name>
</gene>
<dbReference type="STRING" id="1262450.S3CAQ6"/>
<protein>
    <recommendedName>
        <fullName evidence="4">Wac domain-containing protein</fullName>
    </recommendedName>
</protein>
<feature type="region of interest" description="Disordered" evidence="1">
    <location>
        <begin position="287"/>
        <end position="337"/>
    </location>
</feature>
<evidence type="ECO:0000256" key="1">
    <source>
        <dbReference type="SAM" id="MobiDB-lite"/>
    </source>
</evidence>
<reference evidence="2 3" key="1">
    <citation type="journal article" date="2013" name="BMC Genomics">
        <title>The genome and transcriptome of the pine saprophyte Ophiostoma piceae, and a comparison with the bark beetle-associated pine pathogen Grosmannia clavigera.</title>
        <authorList>
            <person name="Haridas S."/>
            <person name="Wang Y."/>
            <person name="Lim L."/>
            <person name="Massoumi Alamouti S."/>
            <person name="Jackman S."/>
            <person name="Docking R."/>
            <person name="Robertson G."/>
            <person name="Birol I."/>
            <person name="Bohlmann J."/>
            <person name="Breuil C."/>
        </authorList>
    </citation>
    <scope>NUCLEOTIDE SEQUENCE [LARGE SCALE GENOMIC DNA]</scope>
    <source>
        <strain evidence="2 3">UAMH 11346</strain>
    </source>
</reference>
<organism evidence="2 3">
    <name type="scientific">Ophiostoma piceae (strain UAMH 11346)</name>
    <name type="common">Sap stain fungus</name>
    <dbReference type="NCBI Taxonomy" id="1262450"/>
    <lineage>
        <taxon>Eukaryota</taxon>
        <taxon>Fungi</taxon>
        <taxon>Dikarya</taxon>
        <taxon>Ascomycota</taxon>
        <taxon>Pezizomycotina</taxon>
        <taxon>Sordariomycetes</taxon>
        <taxon>Sordariomycetidae</taxon>
        <taxon>Ophiostomatales</taxon>
        <taxon>Ophiostomataceae</taxon>
        <taxon>Ophiostoma</taxon>
    </lineage>
</organism>
<proteinExistence type="predicted"/>
<accession>S3CAQ6</accession>
<feature type="compositionally biased region" description="Acidic residues" evidence="1">
    <location>
        <begin position="179"/>
        <end position="193"/>
    </location>
</feature>
<sequence>MESPGSNPLTYNDYVSLRRVQDDLIGDEFRSIRGEIQDIRSEIQDFRHEVLTHDDYVSLRRVQDDLIGNEFRSVRSEIQNLESRFIEFQVTQKRTEALFRNWTARHHSSRLVPFPKYDPSHPEAGIVYPETSMFPHTFGQFHVLRRPTSDRQRNMVRYLAQFYDVTAPTRNTTQHASGDEADEDDEHDEDFDDDRNTAQMTVYEIIIYKLADLFGIDTDRFPSLKVIPDPPLQPLAPERQPVALRYTAEELMHTPEDGGRVADSMEISFPRIGWGSQTTSELNRRNNELFGQKPPSKPGSHKAPSGSGDGKDVSTVPNTATPDSARIRSAYMKDGGA</sequence>
<dbReference type="HOGENOM" id="CLU_824117_0_0_1"/>
<dbReference type="eggNOG" id="ENOG502RKR8">
    <property type="taxonomic scope" value="Eukaryota"/>
</dbReference>
<feature type="region of interest" description="Disordered" evidence="1">
    <location>
        <begin position="169"/>
        <end position="194"/>
    </location>
</feature>
<dbReference type="VEuPathDB" id="FungiDB:F503_04598"/>
<evidence type="ECO:0000313" key="3">
    <source>
        <dbReference type="Proteomes" id="UP000016923"/>
    </source>
</evidence>
<evidence type="ECO:0000313" key="2">
    <source>
        <dbReference type="EMBL" id="EPE09011.1"/>
    </source>
</evidence>
<name>S3CAQ6_OPHP1</name>
<dbReference type="EMBL" id="KE148148">
    <property type="protein sequence ID" value="EPE09011.1"/>
    <property type="molecule type" value="Genomic_DNA"/>
</dbReference>
<dbReference type="AlphaFoldDB" id="S3CAQ6"/>
<dbReference type="OrthoDB" id="5416902at2759"/>
<dbReference type="Proteomes" id="UP000016923">
    <property type="component" value="Unassembled WGS sequence"/>
</dbReference>
<keyword evidence="3" id="KW-1185">Reference proteome</keyword>
<evidence type="ECO:0008006" key="4">
    <source>
        <dbReference type="Google" id="ProtNLM"/>
    </source>
</evidence>